<feature type="compositionally biased region" description="Basic residues" evidence="4">
    <location>
        <begin position="544"/>
        <end position="556"/>
    </location>
</feature>
<proteinExistence type="predicted"/>
<dbReference type="InParanoid" id="A0A2P6NRL7"/>
<feature type="region of interest" description="Disordered" evidence="4">
    <location>
        <begin position="128"/>
        <end position="201"/>
    </location>
</feature>
<organism evidence="5 6">
    <name type="scientific">Planoprotostelium fungivorum</name>
    <dbReference type="NCBI Taxonomy" id="1890364"/>
    <lineage>
        <taxon>Eukaryota</taxon>
        <taxon>Amoebozoa</taxon>
        <taxon>Evosea</taxon>
        <taxon>Variosea</taxon>
        <taxon>Cavosteliida</taxon>
        <taxon>Cavosteliaceae</taxon>
        <taxon>Planoprotostelium</taxon>
    </lineage>
</organism>
<dbReference type="EMBL" id="MDYQ01000028">
    <property type="protein sequence ID" value="PRP86609.1"/>
    <property type="molecule type" value="Genomic_DNA"/>
</dbReference>
<reference evidence="5 6" key="1">
    <citation type="journal article" date="2018" name="Genome Biol. Evol.">
        <title>Multiple Roots of Fruiting Body Formation in Amoebozoa.</title>
        <authorList>
            <person name="Hillmann F."/>
            <person name="Forbes G."/>
            <person name="Novohradska S."/>
            <person name="Ferling I."/>
            <person name="Riege K."/>
            <person name="Groth M."/>
            <person name="Westermann M."/>
            <person name="Marz M."/>
            <person name="Spaller T."/>
            <person name="Winckler T."/>
            <person name="Schaap P."/>
            <person name="Glockner G."/>
        </authorList>
    </citation>
    <scope>NUCLEOTIDE SEQUENCE [LARGE SCALE GENOMIC DNA]</scope>
    <source>
        <strain evidence="5 6">Jena</strain>
    </source>
</reference>
<feature type="region of interest" description="Disordered" evidence="4">
    <location>
        <begin position="1"/>
        <end position="24"/>
    </location>
</feature>
<dbReference type="SMART" id="SM00384">
    <property type="entry name" value="AT_hook"/>
    <property type="match status" value="2"/>
</dbReference>
<feature type="region of interest" description="Disordered" evidence="4">
    <location>
        <begin position="544"/>
        <end position="678"/>
    </location>
</feature>
<dbReference type="GO" id="GO:0003677">
    <property type="term" value="F:DNA binding"/>
    <property type="evidence" value="ECO:0007669"/>
    <property type="project" value="InterPro"/>
</dbReference>
<feature type="compositionally biased region" description="Polar residues" evidence="4">
    <location>
        <begin position="666"/>
        <end position="677"/>
    </location>
</feature>
<feature type="repeat" description="WD" evidence="3">
    <location>
        <begin position="260"/>
        <end position="301"/>
    </location>
</feature>
<dbReference type="PANTHER" id="PTHR22838:SF4">
    <property type="entry name" value="WD REPEAT-CONTAINING PROTEIN 13"/>
    <property type="match status" value="1"/>
</dbReference>
<accession>A0A2P6NRL7</accession>
<protein>
    <submittedName>
        <fullName evidence="5">Uncharacterized protein</fullName>
    </submittedName>
</protein>
<evidence type="ECO:0000256" key="4">
    <source>
        <dbReference type="SAM" id="MobiDB-lite"/>
    </source>
</evidence>
<dbReference type="SUPFAM" id="SSF50978">
    <property type="entry name" value="WD40 repeat-like"/>
    <property type="match status" value="1"/>
</dbReference>
<dbReference type="SMART" id="SM00320">
    <property type="entry name" value="WD40"/>
    <property type="match status" value="7"/>
</dbReference>
<feature type="compositionally biased region" description="Basic and acidic residues" evidence="4">
    <location>
        <begin position="164"/>
        <end position="183"/>
    </location>
</feature>
<dbReference type="InterPro" id="IPR001680">
    <property type="entry name" value="WD40_rpt"/>
</dbReference>
<keyword evidence="6" id="KW-1185">Reference proteome</keyword>
<dbReference type="InterPro" id="IPR015943">
    <property type="entry name" value="WD40/YVTN_repeat-like_dom_sf"/>
</dbReference>
<dbReference type="PROSITE" id="PS50082">
    <property type="entry name" value="WD_REPEATS_2"/>
    <property type="match status" value="1"/>
</dbReference>
<dbReference type="GO" id="GO:1990841">
    <property type="term" value="F:promoter-specific chromatin binding"/>
    <property type="evidence" value="ECO:0007669"/>
    <property type="project" value="TreeGrafter"/>
</dbReference>
<evidence type="ECO:0000313" key="6">
    <source>
        <dbReference type="Proteomes" id="UP000241769"/>
    </source>
</evidence>
<gene>
    <name evidence="5" type="ORF">PROFUN_05088</name>
</gene>
<sequence>MTSSPVRNYSSGSLSASRNSSSASLDSLNVMSTISALDENLTSSYQEIKDGDSPDLSQKYLLWRRALLTRKYKEGKMTQLPGDRSNSVYCKQRETILHEKRASQKRKKLAMEEEKLRLSKIAEQEALKSKMKNSGEANMTKSKSTENLPEREMQRRPSQSKPPPTEEKKEEKEGKREEKKEGKSVVTLRALKPEKEGEERTSAEVYAFKGMHHIFMEHTQPVTIIRFANADRSLLAFSSKDAKISICTVLSNPPKLVRTLQGHLDYITDFRWSSMNDLILSSSIDGTIRIWRVSNGECIRSIRDGSPTTSCTFHPINNNLFMYGTGHGIVNLVNLSTGKTVQKCSLLPPKSALALPKNLHFTLTVSALAFSDDGRYLFVGDTKGYIHTFQFPEQQGGFQLLGKTLASSSSRAITSMEYKAWFTASDKSHPSLLVGCCDSTVKIFKISPKPSALVQMTLGVQFPVVAKDQPIRSHFCSNVEGASASCIVSGSEDGIIYIYDVESNKAPINQLQGHSGYVYDVAWNYDESILASCDSDGMLNGHHYPPRHTTHHTPHYRMRDRDLLSNTNGTDGTEHKRKRGRPKRMMDSYEGDLSEEEDVLMPTSHRLPSPPTAPPVTVMGVNGAPPVKRGRGRPRKHPIITPSTSSEQLSSLSSSDSQEASGLKSMDSQRSLTSSPSDYDIAKMVQQSHGSGRGDEGLNKTIQMLESHFGVSMTHRKLYISEVLNVMLCL</sequence>
<evidence type="ECO:0000256" key="1">
    <source>
        <dbReference type="ARBA" id="ARBA00022574"/>
    </source>
</evidence>
<dbReference type="AlphaFoldDB" id="A0A2P6NRL7"/>
<dbReference type="Gene3D" id="2.130.10.10">
    <property type="entry name" value="YVTN repeat-like/Quinoprotein amine dehydrogenase"/>
    <property type="match status" value="2"/>
</dbReference>
<dbReference type="PANTHER" id="PTHR22838">
    <property type="entry name" value="WD REPEAT PROTEIN 26-RELATED"/>
    <property type="match status" value="1"/>
</dbReference>
<keyword evidence="1 3" id="KW-0853">WD repeat</keyword>
<dbReference type="Pfam" id="PF00400">
    <property type="entry name" value="WD40"/>
    <property type="match status" value="2"/>
</dbReference>
<feature type="compositionally biased region" description="Low complexity" evidence="4">
    <location>
        <begin position="8"/>
        <end position="24"/>
    </location>
</feature>
<feature type="compositionally biased region" description="Acidic residues" evidence="4">
    <location>
        <begin position="589"/>
        <end position="599"/>
    </location>
</feature>
<evidence type="ECO:0000256" key="3">
    <source>
        <dbReference type="PROSITE-ProRule" id="PRU00221"/>
    </source>
</evidence>
<feature type="compositionally biased region" description="Basic residues" evidence="4">
    <location>
        <begin position="628"/>
        <end position="638"/>
    </location>
</feature>
<dbReference type="InterPro" id="IPR017956">
    <property type="entry name" value="AT_hook_DNA-bd_motif"/>
</dbReference>
<name>A0A2P6NRL7_9EUKA</name>
<dbReference type="InterPro" id="IPR036322">
    <property type="entry name" value="WD40_repeat_dom_sf"/>
</dbReference>
<feature type="compositionally biased region" description="Low complexity" evidence="4">
    <location>
        <begin position="643"/>
        <end position="661"/>
    </location>
</feature>
<evidence type="ECO:0000256" key="2">
    <source>
        <dbReference type="ARBA" id="ARBA00022737"/>
    </source>
</evidence>
<comment type="caution">
    <text evidence="5">The sequence shown here is derived from an EMBL/GenBank/DDBJ whole genome shotgun (WGS) entry which is preliminary data.</text>
</comment>
<evidence type="ECO:0000313" key="5">
    <source>
        <dbReference type="EMBL" id="PRP86609.1"/>
    </source>
</evidence>
<dbReference type="PROSITE" id="PS50294">
    <property type="entry name" value="WD_REPEATS_REGION"/>
    <property type="match status" value="1"/>
</dbReference>
<feature type="compositionally biased region" description="Basic and acidic residues" evidence="4">
    <location>
        <begin position="191"/>
        <end position="201"/>
    </location>
</feature>
<keyword evidence="2" id="KW-0677">Repeat</keyword>
<feature type="compositionally biased region" description="Polar residues" evidence="4">
    <location>
        <begin position="135"/>
        <end position="147"/>
    </location>
</feature>
<dbReference type="InterPro" id="IPR051350">
    <property type="entry name" value="WD_repeat-ST_regulator"/>
</dbReference>
<dbReference type="GO" id="GO:0005634">
    <property type="term" value="C:nucleus"/>
    <property type="evidence" value="ECO:0007669"/>
    <property type="project" value="TreeGrafter"/>
</dbReference>
<dbReference type="STRING" id="1890364.A0A2P6NRL7"/>
<dbReference type="Proteomes" id="UP000241769">
    <property type="component" value="Unassembled WGS sequence"/>
</dbReference>
<dbReference type="OrthoDB" id="1932312at2759"/>